<dbReference type="AlphaFoldDB" id="A0A1G7Q9F4"/>
<evidence type="ECO:0000313" key="5">
    <source>
        <dbReference type="Proteomes" id="UP000436801"/>
    </source>
</evidence>
<dbReference type="OrthoDB" id="7398962at2"/>
<protein>
    <submittedName>
        <fullName evidence="2">Outer membrane beta-barrel protein</fullName>
    </submittedName>
</protein>
<reference evidence="2 5" key="2">
    <citation type="submission" date="2019-12" db="EMBL/GenBank/DDBJ databases">
        <authorList>
            <person name="Zheng J."/>
        </authorList>
    </citation>
    <scope>NUCLEOTIDE SEQUENCE [LARGE SCALE GENOMIC DNA]</scope>
    <source>
        <strain evidence="2 5">DSM 27347</strain>
    </source>
</reference>
<dbReference type="Proteomes" id="UP000436801">
    <property type="component" value="Unassembled WGS sequence"/>
</dbReference>
<evidence type="ECO:0000313" key="3">
    <source>
        <dbReference type="EMBL" id="SDF95085.1"/>
    </source>
</evidence>
<dbReference type="RefSeq" id="WP_149683210.1">
    <property type="nucleotide sequence ID" value="NZ_FNBI01000008.1"/>
</dbReference>
<proteinExistence type="predicted"/>
<sequence>MTKTIHAARSGLLALGLSLIPANAWGQAATLPRLGEIPALRIDQGADQGIDLDVARRRRPAFDPVGVTLGNWRLFPSITTGIGADSNPFGVETNRQGDLFVQVEPSLVASDNFSSGELRLEASGRFARFADESQANETSYRTAAYGRYETGTRAVLEAGADFSQLIERRDSSGFPNGRVGPVRYLQTLGWARGRYEIGRVRALAQVDYINLNFRDSNALSITGAPIGRIDQDVRDSHSWRGTLRGEYEIGPDLAVFAQGVRGSIDYRRENIAPGVPNLTGTTTTALAGIAFGANRLIQGSVGAGYVWRDYDRAAIGQIKGFALNGDLRYFITPVLTLSAQASRTVEEAVLQNASGYISTALSGRADFELLRELILNVGAGYRYNDFRDNPRRDKVWEMSAGARYSVNRNFALEGDVSYLDRSVRNDAFAPSFDQVRIFVRTRFTL</sequence>
<feature type="signal peptide" evidence="1">
    <location>
        <begin position="1"/>
        <end position="24"/>
    </location>
</feature>
<accession>A0A1G7Q9F4</accession>
<keyword evidence="4" id="KW-1185">Reference proteome</keyword>
<dbReference type="InterPro" id="IPR018759">
    <property type="entry name" value="BBP2_2"/>
</dbReference>
<organism evidence="3 4">
    <name type="scientific">Sphingomonas carotinifaciens</name>
    <dbReference type="NCBI Taxonomy" id="1166323"/>
    <lineage>
        <taxon>Bacteria</taxon>
        <taxon>Pseudomonadati</taxon>
        <taxon>Pseudomonadota</taxon>
        <taxon>Alphaproteobacteria</taxon>
        <taxon>Sphingomonadales</taxon>
        <taxon>Sphingomonadaceae</taxon>
        <taxon>Sphingomonas</taxon>
    </lineage>
</organism>
<keyword evidence="1" id="KW-0732">Signal</keyword>
<dbReference type="Gene3D" id="2.40.160.20">
    <property type="match status" value="1"/>
</dbReference>
<feature type="chain" id="PRO_5036019220" evidence="1">
    <location>
        <begin position="25"/>
        <end position="445"/>
    </location>
</feature>
<dbReference type="Pfam" id="PF10082">
    <property type="entry name" value="BBP2_2"/>
    <property type="match status" value="1"/>
</dbReference>
<evidence type="ECO:0000313" key="2">
    <source>
        <dbReference type="EMBL" id="MWC44854.1"/>
    </source>
</evidence>
<dbReference type="EMBL" id="WSUT01000005">
    <property type="protein sequence ID" value="MWC44854.1"/>
    <property type="molecule type" value="Genomic_DNA"/>
</dbReference>
<dbReference type="Proteomes" id="UP000323502">
    <property type="component" value="Unassembled WGS sequence"/>
</dbReference>
<reference evidence="3 4" key="1">
    <citation type="submission" date="2016-10" db="EMBL/GenBank/DDBJ databases">
        <authorList>
            <person name="Varghese N."/>
            <person name="Submissions S."/>
        </authorList>
    </citation>
    <scope>NUCLEOTIDE SEQUENCE [LARGE SCALE GENOMIC DNA]</scope>
    <source>
        <strain evidence="3 4">S7-754</strain>
    </source>
</reference>
<name>A0A1G7Q9F4_9SPHN</name>
<evidence type="ECO:0000256" key="1">
    <source>
        <dbReference type="SAM" id="SignalP"/>
    </source>
</evidence>
<dbReference type="SUPFAM" id="SSF56935">
    <property type="entry name" value="Porins"/>
    <property type="match status" value="1"/>
</dbReference>
<dbReference type="EMBL" id="FNBI01000008">
    <property type="protein sequence ID" value="SDF95085.1"/>
    <property type="molecule type" value="Genomic_DNA"/>
</dbReference>
<evidence type="ECO:0000313" key="4">
    <source>
        <dbReference type="Proteomes" id="UP000323502"/>
    </source>
</evidence>
<gene>
    <name evidence="2" type="ORF">GQR91_14615</name>
    <name evidence="3" type="ORF">SAMN05216557_10816</name>
</gene>